<dbReference type="InterPro" id="IPR006278">
    <property type="entry name" value="SoxB"/>
</dbReference>
<protein>
    <recommendedName>
        <fullName evidence="12">Sarcosine oxidase subunit beta</fullName>
        <ecNumber evidence="11">1.5.3.24</ecNumber>
    </recommendedName>
    <alternativeName>
        <fullName evidence="13">Sarcosine oxidase (5,10-methylenetetrahydrofolate-forming) subunit beta</fullName>
    </alternativeName>
    <alternativeName>
        <fullName evidence="14">Tetrameric sarcosine oxidase subunit beta</fullName>
    </alternativeName>
</protein>
<dbReference type="GO" id="GO:0008115">
    <property type="term" value="F:sarcosine oxidase activity"/>
    <property type="evidence" value="ECO:0007669"/>
    <property type="project" value="InterPro"/>
</dbReference>
<reference evidence="18 19" key="1">
    <citation type="submission" date="2018-05" db="EMBL/GenBank/DDBJ databases">
        <title>Leucothrix arctica sp. nov., isolated from Arctic seawater.</title>
        <authorList>
            <person name="Choi A."/>
            <person name="Baek K."/>
        </authorList>
    </citation>
    <scope>NUCLEOTIDE SEQUENCE [LARGE SCALE GENOMIC DNA]</scope>
    <source>
        <strain evidence="18 19">JCM 18388</strain>
    </source>
</reference>
<evidence type="ECO:0000256" key="9">
    <source>
        <dbReference type="ARBA" id="ARBA00023002"/>
    </source>
</evidence>
<dbReference type="Pfam" id="PF01266">
    <property type="entry name" value="DAO"/>
    <property type="match status" value="1"/>
</dbReference>
<keyword evidence="9" id="KW-0560">Oxidoreductase</keyword>
<dbReference type="InterPro" id="IPR001763">
    <property type="entry name" value="Rhodanese-like_dom"/>
</dbReference>
<organism evidence="18 19">
    <name type="scientific">Leucothrix pacifica</name>
    <dbReference type="NCBI Taxonomy" id="1247513"/>
    <lineage>
        <taxon>Bacteria</taxon>
        <taxon>Pseudomonadati</taxon>
        <taxon>Pseudomonadota</taxon>
        <taxon>Gammaproteobacteria</taxon>
        <taxon>Thiotrichales</taxon>
        <taxon>Thiotrichaceae</taxon>
        <taxon>Leucothrix</taxon>
    </lineage>
</organism>
<dbReference type="Proteomes" id="UP000245539">
    <property type="component" value="Unassembled WGS sequence"/>
</dbReference>
<dbReference type="PANTHER" id="PTHR13847:SF287">
    <property type="entry name" value="FAD-DEPENDENT OXIDOREDUCTASE DOMAIN-CONTAINING PROTEIN 1"/>
    <property type="match status" value="1"/>
</dbReference>
<dbReference type="SUPFAM" id="SSF51905">
    <property type="entry name" value="FAD/NAD(P)-binding domain"/>
    <property type="match status" value="1"/>
</dbReference>
<evidence type="ECO:0000256" key="15">
    <source>
        <dbReference type="ARBA" id="ARBA00047316"/>
    </source>
</evidence>
<dbReference type="OrthoDB" id="9815989at2"/>
<evidence type="ECO:0000256" key="13">
    <source>
        <dbReference type="ARBA" id="ARBA00044216"/>
    </source>
</evidence>
<keyword evidence="7" id="KW-0547">Nucleotide-binding</keyword>
<feature type="domain" description="Rhodanese" evidence="17">
    <location>
        <begin position="35"/>
        <end position="79"/>
    </location>
</feature>
<comment type="cofactor">
    <cofactor evidence="2">
        <name>FAD</name>
        <dbReference type="ChEBI" id="CHEBI:57692"/>
    </cofactor>
</comment>
<dbReference type="EC" id="1.5.3.24" evidence="11"/>
<dbReference type="Gene3D" id="3.50.50.60">
    <property type="entry name" value="FAD/NAD(P)-binding domain"/>
    <property type="match status" value="1"/>
</dbReference>
<evidence type="ECO:0000256" key="11">
    <source>
        <dbReference type="ARBA" id="ARBA00044044"/>
    </source>
</evidence>
<evidence type="ECO:0000256" key="6">
    <source>
        <dbReference type="ARBA" id="ARBA00022643"/>
    </source>
</evidence>
<comment type="catalytic activity">
    <reaction evidence="16">
        <text>sarcosine + (6S)-5,6,7,8-tetrahydrofolate + O2 = (6R)-5,10-methylene-5,6,7,8-tetrahydrofolate + glycine + H2O2</text>
        <dbReference type="Rhea" id="RHEA:70455"/>
        <dbReference type="ChEBI" id="CHEBI:15379"/>
        <dbReference type="ChEBI" id="CHEBI:15636"/>
        <dbReference type="ChEBI" id="CHEBI:16240"/>
        <dbReference type="ChEBI" id="CHEBI:57305"/>
        <dbReference type="ChEBI" id="CHEBI:57433"/>
        <dbReference type="ChEBI" id="CHEBI:57453"/>
        <dbReference type="EC" id="1.5.3.24"/>
    </reaction>
</comment>
<dbReference type="AlphaFoldDB" id="A0A317CB12"/>
<name>A0A317CB12_9GAMM</name>
<comment type="caution">
    <text evidence="18">The sequence shown here is derived from an EMBL/GenBank/DDBJ whole genome shotgun (WGS) entry which is preliminary data.</text>
</comment>
<evidence type="ECO:0000256" key="7">
    <source>
        <dbReference type="ARBA" id="ARBA00022741"/>
    </source>
</evidence>
<comment type="subcellular location">
    <subcellularLocation>
        <location evidence="3">Cytoplasm</location>
    </subcellularLocation>
</comment>
<keyword evidence="5" id="KW-0285">Flavoprotein</keyword>
<dbReference type="InterPro" id="IPR036188">
    <property type="entry name" value="FAD/NAD-bd_sf"/>
</dbReference>
<accession>A0A317CB12</accession>
<evidence type="ECO:0000259" key="17">
    <source>
        <dbReference type="PROSITE" id="PS50206"/>
    </source>
</evidence>
<evidence type="ECO:0000313" key="19">
    <source>
        <dbReference type="Proteomes" id="UP000245539"/>
    </source>
</evidence>
<dbReference type="GO" id="GO:0046653">
    <property type="term" value="P:tetrahydrofolate metabolic process"/>
    <property type="evidence" value="ECO:0007669"/>
    <property type="project" value="InterPro"/>
</dbReference>
<comment type="catalytic activity">
    <reaction evidence="15">
        <text>sarcosine + O2 + H2O = formaldehyde + glycine + H2O2</text>
        <dbReference type="Rhea" id="RHEA:13313"/>
        <dbReference type="ChEBI" id="CHEBI:15377"/>
        <dbReference type="ChEBI" id="CHEBI:15379"/>
        <dbReference type="ChEBI" id="CHEBI:16240"/>
        <dbReference type="ChEBI" id="CHEBI:16842"/>
        <dbReference type="ChEBI" id="CHEBI:57305"/>
        <dbReference type="ChEBI" id="CHEBI:57433"/>
    </reaction>
</comment>
<evidence type="ECO:0000256" key="12">
    <source>
        <dbReference type="ARBA" id="ARBA00044150"/>
    </source>
</evidence>
<gene>
    <name evidence="18" type="ORF">DKW60_18000</name>
</gene>
<dbReference type="InterPro" id="IPR006076">
    <property type="entry name" value="FAD-dep_OxRdtase"/>
</dbReference>
<evidence type="ECO:0000256" key="4">
    <source>
        <dbReference type="ARBA" id="ARBA00022490"/>
    </source>
</evidence>
<keyword evidence="8" id="KW-0274">FAD</keyword>
<keyword evidence="19" id="KW-1185">Reference proteome</keyword>
<evidence type="ECO:0000256" key="16">
    <source>
        <dbReference type="ARBA" id="ARBA00048917"/>
    </source>
</evidence>
<dbReference type="GO" id="GO:0005737">
    <property type="term" value="C:cytoplasm"/>
    <property type="evidence" value="ECO:0007669"/>
    <property type="project" value="UniProtKB-SubCell"/>
</dbReference>
<dbReference type="PROSITE" id="PS50206">
    <property type="entry name" value="RHODANESE_3"/>
    <property type="match status" value="1"/>
</dbReference>
<comment type="cofactor">
    <cofactor evidence="1">
        <name>FMN</name>
        <dbReference type="ChEBI" id="CHEBI:58210"/>
    </cofactor>
</comment>
<dbReference type="GO" id="GO:0000166">
    <property type="term" value="F:nucleotide binding"/>
    <property type="evidence" value="ECO:0007669"/>
    <property type="project" value="UniProtKB-KW"/>
</dbReference>
<evidence type="ECO:0000313" key="18">
    <source>
        <dbReference type="EMBL" id="PWQ93272.1"/>
    </source>
</evidence>
<keyword evidence="6" id="KW-0288">FMN</keyword>
<dbReference type="EMBL" id="QGKM01000066">
    <property type="protein sequence ID" value="PWQ93272.1"/>
    <property type="molecule type" value="Genomic_DNA"/>
</dbReference>
<evidence type="ECO:0000256" key="5">
    <source>
        <dbReference type="ARBA" id="ARBA00022630"/>
    </source>
</evidence>
<evidence type="ECO:0000256" key="2">
    <source>
        <dbReference type="ARBA" id="ARBA00001974"/>
    </source>
</evidence>
<evidence type="ECO:0000256" key="3">
    <source>
        <dbReference type="ARBA" id="ARBA00004496"/>
    </source>
</evidence>
<evidence type="ECO:0000256" key="14">
    <source>
        <dbReference type="ARBA" id="ARBA00044295"/>
    </source>
</evidence>
<dbReference type="PANTHER" id="PTHR13847">
    <property type="entry name" value="SARCOSINE DEHYDROGENASE-RELATED"/>
    <property type="match status" value="1"/>
</dbReference>
<evidence type="ECO:0000256" key="1">
    <source>
        <dbReference type="ARBA" id="ARBA00001917"/>
    </source>
</evidence>
<keyword evidence="4" id="KW-0963">Cytoplasm</keyword>
<dbReference type="RefSeq" id="WP_109839053.1">
    <property type="nucleotide sequence ID" value="NZ_QGKM01000066.1"/>
</dbReference>
<sequence length="417" mass="45247">MQRYSGFGLVKHALSYHENWQRVWRNPTPKPKYDVIIVGGGGHGLATAYYLAKVHNITNVAVVEKGYLGGGNTARNTTIVRSNYLWDESAHLYEHAMKLWEGLSQELNYNVMFSQRGVLNLGHTLQDMRDINRRVNANRLNGIDGEVLDAQGVKEIEPMMDCSDRPRYPVMGASFQPRAGVARHDAVAWGYARAADALGVDLFQQCEVNGFIKEDGAAIGVTTKQHGEIRAGRIGCVVAGNSGVVAKMAGFRLPIESHPLQALVSEPIKPILNSVTMSNQVHGYVSQSDKGDLVIGAGIDGYLGYGQRGSYATIEHNIQAIVELFPCFSRVRMNRQWGGIVDTTADACPIMSATPVENLFFNCGWGTGGFKATPGSGHAFAETLALGKASSLAKPFSMFRFHDGALIDEHGAAGVAH</sequence>
<dbReference type="Gene3D" id="3.30.9.10">
    <property type="entry name" value="D-Amino Acid Oxidase, subunit A, domain 2"/>
    <property type="match status" value="1"/>
</dbReference>
<evidence type="ECO:0000256" key="8">
    <source>
        <dbReference type="ARBA" id="ARBA00022827"/>
    </source>
</evidence>
<comment type="similarity">
    <text evidence="10">Belongs to the SoxB family.</text>
</comment>
<dbReference type="NCBIfam" id="TIGR01373">
    <property type="entry name" value="soxB"/>
    <property type="match status" value="1"/>
</dbReference>
<proteinExistence type="inferred from homology"/>
<evidence type="ECO:0000256" key="10">
    <source>
        <dbReference type="ARBA" id="ARBA00043973"/>
    </source>
</evidence>